<proteinExistence type="predicted"/>
<organism evidence="1 2">
    <name type="scientific">Fusarium oligoseptatum</name>
    <dbReference type="NCBI Taxonomy" id="2604345"/>
    <lineage>
        <taxon>Eukaryota</taxon>
        <taxon>Fungi</taxon>
        <taxon>Dikarya</taxon>
        <taxon>Ascomycota</taxon>
        <taxon>Pezizomycotina</taxon>
        <taxon>Sordariomycetes</taxon>
        <taxon>Hypocreomycetidae</taxon>
        <taxon>Hypocreales</taxon>
        <taxon>Nectriaceae</taxon>
        <taxon>Fusarium</taxon>
        <taxon>Fusarium solani species complex</taxon>
    </lineage>
</organism>
<reference evidence="1 2" key="1">
    <citation type="submission" date="2017-06" db="EMBL/GenBank/DDBJ databases">
        <title>Comparative genomic analysis of Ambrosia Fusariam Clade fungi.</title>
        <authorList>
            <person name="Stajich J.E."/>
            <person name="Carrillo J."/>
            <person name="Kijimoto T."/>
            <person name="Eskalen A."/>
            <person name="O'Donnell K."/>
            <person name="Kasson M."/>
        </authorList>
    </citation>
    <scope>NUCLEOTIDE SEQUENCE [LARGE SCALE GENOMIC DNA]</scope>
    <source>
        <strain evidence="1 2">NRRL62579</strain>
    </source>
</reference>
<protein>
    <submittedName>
        <fullName evidence="1">Uncharacterized protein</fullName>
    </submittedName>
</protein>
<sequence length="125" mass="14611">MLRSRRGTKNMSDRDHWYRIWNILFEEAPKTKSIYLGNWQSEVIEASRQFMNQEGVAIIIRQLGRDDARWKNDEELKTRLEKALSKVFDDDGKPALGKALSILYIATSVEYSTDETQDLTNTLLR</sequence>
<dbReference type="Proteomes" id="UP000287144">
    <property type="component" value="Unassembled WGS sequence"/>
</dbReference>
<evidence type="ECO:0000313" key="1">
    <source>
        <dbReference type="EMBL" id="RSL96780.1"/>
    </source>
</evidence>
<keyword evidence="2" id="KW-1185">Reference proteome</keyword>
<name>A0A428T427_9HYPO</name>
<dbReference type="AlphaFoldDB" id="A0A428T427"/>
<accession>A0A428T427</accession>
<dbReference type="STRING" id="1325735.A0A428T427"/>
<dbReference type="EMBL" id="NKCK01000134">
    <property type="protein sequence ID" value="RSL96780.1"/>
    <property type="molecule type" value="Genomic_DNA"/>
</dbReference>
<evidence type="ECO:0000313" key="2">
    <source>
        <dbReference type="Proteomes" id="UP000287144"/>
    </source>
</evidence>
<comment type="caution">
    <text evidence="1">The sequence shown here is derived from an EMBL/GenBank/DDBJ whole genome shotgun (WGS) entry which is preliminary data.</text>
</comment>
<gene>
    <name evidence="1" type="ORF">CEP52_011276</name>
</gene>